<gene>
    <name evidence="2" type="ORF">OUZ56_016258</name>
</gene>
<evidence type="ECO:0000256" key="1">
    <source>
        <dbReference type="SAM" id="MobiDB-lite"/>
    </source>
</evidence>
<protein>
    <submittedName>
        <fullName evidence="2">Uncharacterized protein</fullName>
    </submittedName>
</protein>
<keyword evidence="3" id="KW-1185">Reference proteome</keyword>
<sequence>MDELERDQMKYVPQHEPELGGARSFRERALSGAQSDERSRSNWKNVSGSASEDLLSGSSMTATPSSNQYLRLIG</sequence>
<feature type="region of interest" description="Disordered" evidence="1">
    <location>
        <begin position="1"/>
        <end position="74"/>
    </location>
</feature>
<comment type="caution">
    <text evidence="2">The sequence shown here is derived from an EMBL/GenBank/DDBJ whole genome shotgun (WGS) entry which is preliminary data.</text>
</comment>
<dbReference type="EMBL" id="JAOYFB010000038">
    <property type="protein sequence ID" value="KAK4027247.1"/>
    <property type="molecule type" value="Genomic_DNA"/>
</dbReference>
<feature type="compositionally biased region" description="Polar residues" evidence="1">
    <location>
        <begin position="42"/>
        <end position="74"/>
    </location>
</feature>
<dbReference type="Proteomes" id="UP001234178">
    <property type="component" value="Unassembled WGS sequence"/>
</dbReference>
<accession>A0ABR0AQ44</accession>
<proteinExistence type="predicted"/>
<evidence type="ECO:0000313" key="3">
    <source>
        <dbReference type="Proteomes" id="UP001234178"/>
    </source>
</evidence>
<evidence type="ECO:0000313" key="2">
    <source>
        <dbReference type="EMBL" id="KAK4027247.1"/>
    </source>
</evidence>
<reference evidence="2 3" key="1">
    <citation type="journal article" date="2023" name="Nucleic Acids Res.">
        <title>The hologenome of Daphnia magna reveals possible DNA methylation and microbiome-mediated evolution of the host genome.</title>
        <authorList>
            <person name="Chaturvedi A."/>
            <person name="Li X."/>
            <person name="Dhandapani V."/>
            <person name="Marshall H."/>
            <person name="Kissane S."/>
            <person name="Cuenca-Cambronero M."/>
            <person name="Asole G."/>
            <person name="Calvet F."/>
            <person name="Ruiz-Romero M."/>
            <person name="Marangio P."/>
            <person name="Guigo R."/>
            <person name="Rago D."/>
            <person name="Mirbahai L."/>
            <person name="Eastwood N."/>
            <person name="Colbourne J.K."/>
            <person name="Zhou J."/>
            <person name="Mallon E."/>
            <person name="Orsini L."/>
        </authorList>
    </citation>
    <scope>NUCLEOTIDE SEQUENCE [LARGE SCALE GENOMIC DNA]</scope>
    <source>
        <strain evidence="2">LRV0_1</strain>
    </source>
</reference>
<feature type="compositionally biased region" description="Basic and acidic residues" evidence="1">
    <location>
        <begin position="1"/>
        <end position="40"/>
    </location>
</feature>
<name>A0ABR0AQ44_9CRUS</name>
<organism evidence="2 3">
    <name type="scientific">Daphnia magna</name>
    <dbReference type="NCBI Taxonomy" id="35525"/>
    <lineage>
        <taxon>Eukaryota</taxon>
        <taxon>Metazoa</taxon>
        <taxon>Ecdysozoa</taxon>
        <taxon>Arthropoda</taxon>
        <taxon>Crustacea</taxon>
        <taxon>Branchiopoda</taxon>
        <taxon>Diplostraca</taxon>
        <taxon>Cladocera</taxon>
        <taxon>Anomopoda</taxon>
        <taxon>Daphniidae</taxon>
        <taxon>Daphnia</taxon>
    </lineage>
</organism>